<protein>
    <submittedName>
        <fullName evidence="2">Uncharacterized protein</fullName>
    </submittedName>
</protein>
<feature type="region of interest" description="Disordered" evidence="1">
    <location>
        <begin position="1"/>
        <end position="20"/>
    </location>
</feature>
<dbReference type="InterPro" id="IPR055621">
    <property type="entry name" value="DUF7197"/>
</dbReference>
<dbReference type="Pfam" id="PF23827">
    <property type="entry name" value="DUF7197"/>
    <property type="match status" value="1"/>
</dbReference>
<evidence type="ECO:0000313" key="2">
    <source>
        <dbReference type="EMBL" id="QHT26315.1"/>
    </source>
</evidence>
<dbReference type="EMBL" id="MN739784">
    <property type="protein sequence ID" value="QHT26315.1"/>
    <property type="molecule type" value="Genomic_DNA"/>
</dbReference>
<feature type="compositionally biased region" description="Acidic residues" evidence="1">
    <location>
        <begin position="10"/>
        <end position="20"/>
    </location>
</feature>
<name>A0A6C0EG49_9ZZZZ</name>
<accession>A0A6C0EG49</accession>
<sequence>MSSSSKDYSDSEDDNISEVSEEEEKLTIKKNKIFVPQDFFKTTKQLCYYKLIDSYFKKCDKAKIDKMVEIINCKSHISLRILDWFVTKYTKKNPNIDVAKDKMHNVNILYKAQLKSFKKKNFDPFRRGRTFFYNYDKTDPTITIKTTLGQLNFFKWALSIDIIDYVEKNLASIAKAMNSSNKEEKKMKKEKIKNKEKLLKKQMNRKIDSSIKVVSEDSGESVKIKKIILTFD</sequence>
<reference evidence="2" key="1">
    <citation type="journal article" date="2020" name="Nature">
        <title>Giant virus diversity and host interactions through global metagenomics.</title>
        <authorList>
            <person name="Schulz F."/>
            <person name="Roux S."/>
            <person name="Paez-Espino D."/>
            <person name="Jungbluth S."/>
            <person name="Walsh D.A."/>
            <person name="Denef V.J."/>
            <person name="McMahon K.D."/>
            <person name="Konstantinidis K.T."/>
            <person name="Eloe-Fadrosh E.A."/>
            <person name="Kyrpides N.C."/>
            <person name="Woyke T."/>
        </authorList>
    </citation>
    <scope>NUCLEOTIDE SEQUENCE</scope>
    <source>
        <strain evidence="2">GVMAG-M-3300023179-27</strain>
    </source>
</reference>
<proteinExistence type="predicted"/>
<dbReference type="AlphaFoldDB" id="A0A6C0EG49"/>
<organism evidence="2">
    <name type="scientific">viral metagenome</name>
    <dbReference type="NCBI Taxonomy" id="1070528"/>
    <lineage>
        <taxon>unclassified sequences</taxon>
        <taxon>metagenomes</taxon>
        <taxon>organismal metagenomes</taxon>
    </lineage>
</organism>
<evidence type="ECO:0000256" key="1">
    <source>
        <dbReference type="SAM" id="MobiDB-lite"/>
    </source>
</evidence>